<keyword evidence="2" id="KW-1185">Reference proteome</keyword>
<dbReference type="Gene3D" id="3.10.550.10">
    <property type="entry name" value="Hypothetical protein Atu2299"/>
    <property type="match status" value="1"/>
</dbReference>
<dbReference type="HOGENOM" id="CLU_1249822_0_0_4"/>
<dbReference type="InterPro" id="IPR023107">
    <property type="entry name" value="Atu2299-like_dom_sf"/>
</dbReference>
<organism evidence="1 2">
    <name type="scientific">Albidiferax ferrireducens (strain ATCC BAA-621 / DSM 15236 / T118)</name>
    <name type="common">Rhodoferax ferrireducens</name>
    <dbReference type="NCBI Taxonomy" id="338969"/>
    <lineage>
        <taxon>Bacteria</taxon>
        <taxon>Pseudomonadati</taxon>
        <taxon>Pseudomonadota</taxon>
        <taxon>Betaproteobacteria</taxon>
        <taxon>Burkholderiales</taxon>
        <taxon>Comamonadaceae</taxon>
        <taxon>Rhodoferax</taxon>
    </lineage>
</organism>
<evidence type="ECO:0000313" key="2">
    <source>
        <dbReference type="Proteomes" id="UP000008332"/>
    </source>
</evidence>
<evidence type="ECO:0000313" key="1">
    <source>
        <dbReference type="EMBL" id="ABD72141.1"/>
    </source>
</evidence>
<gene>
    <name evidence="1" type="ordered locus">Rfer_4455</name>
</gene>
<reference evidence="2" key="1">
    <citation type="submission" date="2006-02" db="EMBL/GenBank/DDBJ databases">
        <title>Complete sequence of plasmid 1 of Rhodoferax ferrireducens DSM 15236.</title>
        <authorList>
            <person name="Copeland A."/>
            <person name="Lucas S."/>
            <person name="Lapidus A."/>
            <person name="Barry K."/>
            <person name="Detter J.C."/>
            <person name="Glavina del Rio T."/>
            <person name="Hammon N."/>
            <person name="Israni S."/>
            <person name="Pitluck S."/>
            <person name="Brettin T."/>
            <person name="Bruce D."/>
            <person name="Han C."/>
            <person name="Tapia R."/>
            <person name="Gilna P."/>
            <person name="Kiss H."/>
            <person name="Schmutz J."/>
            <person name="Larimer F."/>
            <person name="Land M."/>
            <person name="Kyrpides N."/>
            <person name="Ivanova N."/>
            <person name="Richardson P."/>
        </authorList>
    </citation>
    <scope>NUCLEOTIDE SEQUENCE [LARGE SCALE GENOMIC DNA]</scope>
    <source>
        <strain evidence="2">ATCC BAA-621 / DSM 15236 / T118</strain>
        <plasmid evidence="2">Plasmid pDSM15236</plasmid>
    </source>
</reference>
<dbReference type="eggNOG" id="ENOG5032X9P">
    <property type="taxonomic scope" value="Bacteria"/>
</dbReference>
<dbReference type="RefSeq" id="WP_011458598.1">
    <property type="nucleotide sequence ID" value="NC_007901.1"/>
</dbReference>
<geneLocation type="plasmid" evidence="2">
    <name>pDSM15236</name>
</geneLocation>
<dbReference type="Proteomes" id="UP000008332">
    <property type="component" value="Plasmid unnamed1"/>
</dbReference>
<dbReference type="AlphaFoldDB" id="Q21Q04"/>
<proteinExistence type="predicted"/>
<accession>Q21Q04</accession>
<dbReference type="EMBL" id="CP000268">
    <property type="protein sequence ID" value="ABD72141.1"/>
    <property type="molecule type" value="Genomic_DNA"/>
</dbReference>
<dbReference type="OrthoDB" id="9153063at2"/>
<protein>
    <submittedName>
        <fullName evidence="1">Uncharacterized protein</fullName>
    </submittedName>
</protein>
<dbReference type="KEGG" id="rfr:Rfer_4455"/>
<name>Q21Q04_ALBFT</name>
<keyword evidence="1" id="KW-0614">Plasmid</keyword>
<sequence length="221" mass="23747">MTNQLGIVARLASALQKLMTGASPQLGADCLLHAQMAQTLLDQEGVPTRLVLGEAAWRVGPGDGDVITHSPNVGGFAPQGAKALAYHAWLESGTKIIDFSTHSLRTKAAQLDAFDGGKTAVEWCPPYLVLERAQSLTLKEVAQADSAGVACYQEIPGLREFMIEQCLVKEVDAGNLQLLRLVFDQPEIKVFGPNNRHDCDELVEQALKSKQSHGGGGTWIC</sequence>